<organism evidence="3 4">
    <name type="scientific">Acetobacter oryzifermentans</name>
    <dbReference type="NCBI Taxonomy" id="1633874"/>
    <lineage>
        <taxon>Bacteria</taxon>
        <taxon>Pseudomonadati</taxon>
        <taxon>Pseudomonadota</taxon>
        <taxon>Alphaproteobacteria</taxon>
        <taxon>Acetobacterales</taxon>
        <taxon>Acetobacteraceae</taxon>
        <taxon>Acetobacter</taxon>
    </lineage>
</organism>
<proteinExistence type="predicted"/>
<keyword evidence="2" id="KW-0732">Signal</keyword>
<keyword evidence="3" id="KW-0614">Plasmid</keyword>
<sequence>MLVKKRRSTRHRWKVLPALGCSFLIYPALAQTVNVPAGLPPTVNATYQEVGMGGWTPPTSSTTQQISGSGSVVSTTTTSSDSGTDALQSMYSQSWGYAAAQNASALGVNPDALAATCVVESGCRNVYTANSNSSITGAFQMSNGTYNEALQKALASNPSLASTITNTGISGQQDPATQAVAAAQYLKDAATTLQNAGISNPTALDARAYYNFGPTAGQAIARATDDTPMSEFVSASHMASNGISSNETVGQWRANVASKMGSAASSPILSS</sequence>
<name>A0ABN4NTK5_9PROT</name>
<feature type="chain" id="PRO_5047238283" description="Transglycosylase SLT domain-containing protein" evidence="2">
    <location>
        <begin position="31"/>
        <end position="271"/>
    </location>
</feature>
<evidence type="ECO:0000313" key="4">
    <source>
        <dbReference type="Proteomes" id="UP000076595"/>
    </source>
</evidence>
<dbReference type="Gene3D" id="1.10.530.10">
    <property type="match status" value="1"/>
</dbReference>
<evidence type="ECO:0000313" key="3">
    <source>
        <dbReference type="EMBL" id="ANA15239.1"/>
    </source>
</evidence>
<gene>
    <name evidence="3" type="ORF">WG31_14060</name>
</gene>
<protein>
    <recommendedName>
        <fullName evidence="5">Transglycosylase SLT domain-containing protein</fullName>
    </recommendedName>
</protein>
<evidence type="ECO:0000256" key="1">
    <source>
        <dbReference type="SAM" id="MobiDB-lite"/>
    </source>
</evidence>
<keyword evidence="4" id="KW-1185">Reference proteome</keyword>
<dbReference type="SUPFAM" id="SSF53955">
    <property type="entry name" value="Lysozyme-like"/>
    <property type="match status" value="1"/>
</dbReference>
<reference evidence="3 4" key="1">
    <citation type="submission" date="2015-03" db="EMBL/GenBank/DDBJ databases">
        <title>Genome study of Acetobacter sp. SLV-7.</title>
        <authorList>
            <person name="Cho G.Y."/>
            <person name="Jeon C.O."/>
        </authorList>
    </citation>
    <scope>NUCLEOTIDE SEQUENCE [LARGE SCALE GENOMIC DNA]</scope>
    <source>
        <strain evidence="3 4">SLV-7</strain>
        <plasmid evidence="3 4">unnamed1</plasmid>
    </source>
</reference>
<dbReference type="InterPro" id="IPR023346">
    <property type="entry name" value="Lysozyme-like_dom_sf"/>
</dbReference>
<evidence type="ECO:0000256" key="2">
    <source>
        <dbReference type="SAM" id="SignalP"/>
    </source>
</evidence>
<geneLocation type="plasmid" evidence="3 4">
    <name>unnamed1</name>
</geneLocation>
<feature type="signal peptide" evidence="2">
    <location>
        <begin position="1"/>
        <end position="30"/>
    </location>
</feature>
<feature type="region of interest" description="Disordered" evidence="1">
    <location>
        <begin position="54"/>
        <end position="80"/>
    </location>
</feature>
<feature type="compositionally biased region" description="Low complexity" evidence="1">
    <location>
        <begin position="55"/>
        <end position="80"/>
    </location>
</feature>
<evidence type="ECO:0008006" key="5">
    <source>
        <dbReference type="Google" id="ProtNLM"/>
    </source>
</evidence>
<dbReference type="RefSeq" id="WP_006115558.1">
    <property type="nucleotide sequence ID" value="NZ_CP011121.1"/>
</dbReference>
<dbReference type="Proteomes" id="UP000076595">
    <property type="component" value="Plasmid unnamed1"/>
</dbReference>
<dbReference type="EMBL" id="CP011121">
    <property type="protein sequence ID" value="ANA15239.1"/>
    <property type="molecule type" value="Genomic_DNA"/>
</dbReference>
<dbReference type="GeneID" id="84441823"/>
<accession>A0ABN4NTK5</accession>